<feature type="region of interest" description="Disordered" evidence="1">
    <location>
        <begin position="145"/>
        <end position="185"/>
    </location>
</feature>
<proteinExistence type="predicted"/>
<accession>A0A2G8K532</accession>
<sequence length="215" mass="23890">MTGSKYWNYSSTENFLEKFKIAICNTVLLDTPPLPPPQRLDELLPNFEQFLEDLSSVKLTSDLERRLNTYRQRIKSHIEQHSPQPGNVPPKLPASNPPLLKRPNESDAAFTSRQRVIARETYSSSGGSIPVEEDNIYEDEDFYLEPSAQQPPPLPATDRPPLKSNTLGKNQQTKAVEESGQLCSPTHDWGCACFVDKSVSGSKVDSPSGQASKCA</sequence>
<evidence type="ECO:0000313" key="2">
    <source>
        <dbReference type="EMBL" id="PIK43114.1"/>
    </source>
</evidence>
<dbReference type="Proteomes" id="UP000230750">
    <property type="component" value="Unassembled WGS sequence"/>
</dbReference>
<comment type="caution">
    <text evidence="2">The sequence shown here is derived from an EMBL/GenBank/DDBJ whole genome shotgun (WGS) entry which is preliminary data.</text>
</comment>
<name>A0A2G8K532_STIJA</name>
<protein>
    <submittedName>
        <fullName evidence="2">Uncharacterized protein</fullName>
    </submittedName>
</protein>
<evidence type="ECO:0000256" key="1">
    <source>
        <dbReference type="SAM" id="MobiDB-lite"/>
    </source>
</evidence>
<evidence type="ECO:0000313" key="3">
    <source>
        <dbReference type="Proteomes" id="UP000230750"/>
    </source>
</evidence>
<organism evidence="2 3">
    <name type="scientific">Stichopus japonicus</name>
    <name type="common">Sea cucumber</name>
    <dbReference type="NCBI Taxonomy" id="307972"/>
    <lineage>
        <taxon>Eukaryota</taxon>
        <taxon>Metazoa</taxon>
        <taxon>Echinodermata</taxon>
        <taxon>Eleutherozoa</taxon>
        <taxon>Echinozoa</taxon>
        <taxon>Holothuroidea</taxon>
        <taxon>Aspidochirotacea</taxon>
        <taxon>Aspidochirotida</taxon>
        <taxon>Stichopodidae</taxon>
        <taxon>Apostichopus</taxon>
    </lineage>
</organism>
<dbReference type="AlphaFoldDB" id="A0A2G8K532"/>
<keyword evidence="3" id="KW-1185">Reference proteome</keyword>
<feature type="compositionally biased region" description="Pro residues" evidence="1">
    <location>
        <begin position="86"/>
        <end position="96"/>
    </location>
</feature>
<reference evidence="2 3" key="1">
    <citation type="journal article" date="2017" name="PLoS Biol.">
        <title>The sea cucumber genome provides insights into morphological evolution and visceral regeneration.</title>
        <authorList>
            <person name="Zhang X."/>
            <person name="Sun L."/>
            <person name="Yuan J."/>
            <person name="Sun Y."/>
            <person name="Gao Y."/>
            <person name="Zhang L."/>
            <person name="Li S."/>
            <person name="Dai H."/>
            <person name="Hamel J.F."/>
            <person name="Liu C."/>
            <person name="Yu Y."/>
            <person name="Liu S."/>
            <person name="Lin W."/>
            <person name="Guo K."/>
            <person name="Jin S."/>
            <person name="Xu P."/>
            <person name="Storey K.B."/>
            <person name="Huan P."/>
            <person name="Zhang T."/>
            <person name="Zhou Y."/>
            <person name="Zhang J."/>
            <person name="Lin C."/>
            <person name="Li X."/>
            <person name="Xing L."/>
            <person name="Huo D."/>
            <person name="Sun M."/>
            <person name="Wang L."/>
            <person name="Mercier A."/>
            <person name="Li F."/>
            <person name="Yang H."/>
            <person name="Xiang J."/>
        </authorList>
    </citation>
    <scope>NUCLEOTIDE SEQUENCE [LARGE SCALE GENOMIC DNA]</scope>
    <source>
        <strain evidence="2">Shaxun</strain>
        <tissue evidence="2">Muscle</tissue>
    </source>
</reference>
<dbReference type="EMBL" id="MRZV01000875">
    <property type="protein sequence ID" value="PIK43114.1"/>
    <property type="molecule type" value="Genomic_DNA"/>
</dbReference>
<gene>
    <name evidence="2" type="ORF">BSL78_20039</name>
</gene>
<feature type="compositionally biased region" description="Polar residues" evidence="1">
    <location>
        <begin position="163"/>
        <end position="174"/>
    </location>
</feature>
<feature type="region of interest" description="Disordered" evidence="1">
    <location>
        <begin position="77"/>
        <end position="112"/>
    </location>
</feature>